<evidence type="ECO:0000313" key="4">
    <source>
        <dbReference type="EMBL" id="AVG24149.1"/>
    </source>
</evidence>
<dbReference type="InterPro" id="IPR013595">
    <property type="entry name" value="Pept_S33_TAP-like_C"/>
</dbReference>
<feature type="signal peptide" evidence="1">
    <location>
        <begin position="1"/>
        <end position="21"/>
    </location>
</feature>
<feature type="domain" description="Peptidase S33 tripeptidyl aminopeptidase-like C-terminal" evidence="3">
    <location>
        <begin position="474"/>
        <end position="546"/>
    </location>
</feature>
<dbReference type="Proteomes" id="UP000243077">
    <property type="component" value="Chromosome"/>
</dbReference>
<name>A0A2L2BR58_9MICO</name>
<keyword evidence="4" id="KW-0449">Lipoprotein</keyword>
<dbReference type="PROSITE" id="PS51257">
    <property type="entry name" value="PROKAR_LIPOPROTEIN"/>
    <property type="match status" value="1"/>
</dbReference>
<dbReference type="GO" id="GO:0016787">
    <property type="term" value="F:hydrolase activity"/>
    <property type="evidence" value="ECO:0007669"/>
    <property type="project" value="UniProtKB-KW"/>
</dbReference>
<reference evidence="4 5" key="1">
    <citation type="submission" date="2018-02" db="EMBL/GenBank/DDBJ databases">
        <title>Complete genome of the streamlined marine actinobacterium Pontimonas salivibrio CL-TW6 adapted to coastal planktonic lifestype.</title>
        <authorList>
            <person name="Cho B.C."/>
            <person name="Hardies S.C."/>
            <person name="Jang G.I."/>
            <person name="Hwang C.Y."/>
        </authorList>
    </citation>
    <scope>NUCLEOTIDE SEQUENCE [LARGE SCALE GENOMIC DNA]</scope>
    <source>
        <strain evidence="4 5">CL-TW6</strain>
    </source>
</reference>
<organism evidence="4 5">
    <name type="scientific">Pontimonas salivibrio</name>
    <dbReference type="NCBI Taxonomy" id="1159327"/>
    <lineage>
        <taxon>Bacteria</taxon>
        <taxon>Bacillati</taxon>
        <taxon>Actinomycetota</taxon>
        <taxon>Actinomycetes</taxon>
        <taxon>Micrococcales</taxon>
        <taxon>Microbacteriaceae</taxon>
        <taxon>Pontimonas</taxon>
    </lineage>
</organism>
<accession>A0A2L2BR58</accession>
<sequence>MPLKPLSAMGALLPVVLVVSACQGPATPLAGNADATTPVDIDSYYDQEISWGECDAEWLIEPDVAASGFVDADVTCATVAVPAVYEDVSEAVPDFEIAMMRREATERSMGAIFINPGGPGVSGVGQVQFSDFPEDLTDNFDIIGFDPRGVQYSGFADGTDIRCSDVTDFITYFEEGSPANEEELDAVVEVLDVHYETCQEDNPYWWTLSTNNVVADLDIMREVVTPGEPLNFIGSSYGTTIAGRYVSTFPDHVGKIVFDSPTTVDTDRIASRLEKLAADEEKLAGLVQGYADNQEISFDEAWDTVLELRQLADDDQLYGFAGIEPAGEFEDTQISSESLFTRGIAALNYLPEEDAQAYFNQAIFDAVQYRWNGTFEWFAFWLDGYEPDSLYGESLEEKEIARSNEFEIRVIVNTMDFSQPPLGEDEQREFSRKAEEVAPMLTALYSDASGYEYFGPPKGLSWYQLAIDNPEIPDPPTEPFVPSNPSGEDLLIIGSLYESVTPFSFAEDTAETLGATLISVESEIHAPAGNYTNDCVNRILVDYFLDRGEMAPVTCPGQS</sequence>
<dbReference type="OrthoDB" id="3252468at2"/>
<dbReference type="KEGG" id="psai:C3B54_111196"/>
<dbReference type="Pfam" id="PF00561">
    <property type="entry name" value="Abhydrolase_1"/>
    <property type="match status" value="1"/>
</dbReference>
<keyword evidence="4" id="KW-0378">Hydrolase</keyword>
<evidence type="ECO:0000313" key="5">
    <source>
        <dbReference type="Proteomes" id="UP000243077"/>
    </source>
</evidence>
<keyword evidence="5" id="KW-1185">Reference proteome</keyword>
<evidence type="ECO:0000256" key="1">
    <source>
        <dbReference type="SAM" id="SignalP"/>
    </source>
</evidence>
<dbReference type="Pfam" id="PF08386">
    <property type="entry name" value="Abhydrolase_4"/>
    <property type="match status" value="1"/>
</dbReference>
<evidence type="ECO:0000259" key="2">
    <source>
        <dbReference type="Pfam" id="PF00561"/>
    </source>
</evidence>
<evidence type="ECO:0000259" key="3">
    <source>
        <dbReference type="Pfam" id="PF08386"/>
    </source>
</evidence>
<feature type="chain" id="PRO_5038465262" evidence="1">
    <location>
        <begin position="22"/>
        <end position="559"/>
    </location>
</feature>
<protein>
    <submittedName>
        <fullName evidence="4">Hydrolase / lipoprotein</fullName>
    </submittedName>
</protein>
<feature type="domain" description="AB hydrolase-1" evidence="2">
    <location>
        <begin position="111"/>
        <end position="303"/>
    </location>
</feature>
<dbReference type="InterPro" id="IPR000073">
    <property type="entry name" value="AB_hydrolase_1"/>
</dbReference>
<keyword evidence="1" id="KW-0732">Signal</keyword>
<gene>
    <name evidence="4" type="ORF">C3B54_111196</name>
</gene>
<dbReference type="RefSeq" id="WP_104913668.1">
    <property type="nucleotide sequence ID" value="NZ_CP026923.1"/>
</dbReference>
<dbReference type="SUPFAM" id="SSF53474">
    <property type="entry name" value="alpha/beta-Hydrolases"/>
    <property type="match status" value="1"/>
</dbReference>
<proteinExistence type="predicted"/>
<dbReference type="EMBL" id="CP026923">
    <property type="protein sequence ID" value="AVG24149.1"/>
    <property type="molecule type" value="Genomic_DNA"/>
</dbReference>
<dbReference type="Gene3D" id="3.40.50.1820">
    <property type="entry name" value="alpha/beta hydrolase"/>
    <property type="match status" value="1"/>
</dbReference>
<dbReference type="AlphaFoldDB" id="A0A2L2BR58"/>
<dbReference type="InterPro" id="IPR029058">
    <property type="entry name" value="AB_hydrolase_fold"/>
</dbReference>